<dbReference type="Proteomes" id="UP000192277">
    <property type="component" value="Unassembled WGS sequence"/>
</dbReference>
<dbReference type="PROSITE" id="PS00211">
    <property type="entry name" value="ABC_TRANSPORTER_1"/>
    <property type="match status" value="1"/>
</dbReference>
<dbReference type="PROSITE" id="PS50893">
    <property type="entry name" value="ABC_TRANSPORTER_2"/>
    <property type="match status" value="1"/>
</dbReference>
<feature type="transmembrane region" description="Helical" evidence="7">
    <location>
        <begin position="179"/>
        <end position="196"/>
    </location>
</feature>
<comment type="caution">
    <text evidence="10">The sequence shown here is derived from an EMBL/GenBank/DDBJ whole genome shotgun (WGS) entry which is preliminary data.</text>
</comment>
<dbReference type="InterPro" id="IPR027417">
    <property type="entry name" value="P-loop_NTPase"/>
</dbReference>
<reference evidence="10 11" key="1">
    <citation type="submission" date="2016-04" db="EMBL/GenBank/DDBJ databases">
        <authorList>
            <person name="Chen L."/>
            <person name="Zhuang W."/>
            <person name="Wang G."/>
        </authorList>
    </citation>
    <scope>NUCLEOTIDE SEQUENCE [LARGE SCALE GENOMIC DNA]</scope>
    <source>
        <strain evidence="11">GR20</strain>
    </source>
</reference>
<evidence type="ECO:0000256" key="6">
    <source>
        <dbReference type="ARBA" id="ARBA00023136"/>
    </source>
</evidence>
<dbReference type="SUPFAM" id="SSF52540">
    <property type="entry name" value="P-loop containing nucleoside triphosphate hydrolases"/>
    <property type="match status" value="1"/>
</dbReference>
<dbReference type="InterPro" id="IPR036640">
    <property type="entry name" value="ABC1_TM_sf"/>
</dbReference>
<dbReference type="PROSITE" id="PS50929">
    <property type="entry name" value="ABC_TM1F"/>
    <property type="match status" value="1"/>
</dbReference>
<feature type="transmembrane region" description="Helical" evidence="7">
    <location>
        <begin position="289"/>
        <end position="307"/>
    </location>
</feature>
<evidence type="ECO:0000259" key="8">
    <source>
        <dbReference type="PROSITE" id="PS50893"/>
    </source>
</evidence>
<keyword evidence="3" id="KW-0547">Nucleotide-binding</keyword>
<dbReference type="SUPFAM" id="SSF90123">
    <property type="entry name" value="ABC transporter transmembrane region"/>
    <property type="match status" value="1"/>
</dbReference>
<evidence type="ECO:0000256" key="3">
    <source>
        <dbReference type="ARBA" id="ARBA00022741"/>
    </source>
</evidence>
<organism evidence="10 11">
    <name type="scientific">Niastella koreensis</name>
    <dbReference type="NCBI Taxonomy" id="354356"/>
    <lineage>
        <taxon>Bacteria</taxon>
        <taxon>Pseudomonadati</taxon>
        <taxon>Bacteroidota</taxon>
        <taxon>Chitinophagia</taxon>
        <taxon>Chitinophagales</taxon>
        <taxon>Chitinophagaceae</taxon>
        <taxon>Niastella</taxon>
    </lineage>
</organism>
<evidence type="ECO:0000313" key="10">
    <source>
        <dbReference type="EMBL" id="OQP42230.1"/>
    </source>
</evidence>
<evidence type="ECO:0000256" key="7">
    <source>
        <dbReference type="SAM" id="Phobius"/>
    </source>
</evidence>
<sequence length="559" mass="63085">MIAILNNVLTILTNREKKQWALFTGLTLIISIADIASLAFLLFIIHFYTQPVDAIHTFPFLGQTAANTLFNRSSLLLITLFFVVFSGKNLAAYLIQSWQTRFVHQIASRISRNNMLHYLEGNYADYVHIDSSAFTRIISLQPLEFCQHVLSPLQQVFTEMVLILLSIVAILLFNAQLFLLLLVILLPPVILAGWLTKRKLHTARNYIKNSRTDMWQRLHESIAGFVESNLYHRNEYFTERYAIAQQHLNLHQSSLQSLQALPARLAEVFAVFGLLIVMAISSWFGNGQYTTQLVTLGAFIAAAYKIIPGIARILNAIGQIRTYSFTINDLVQQNKPAEKQPVSNGLPSIADISFEQVGFSYDHYPVLDNFSCRLKAGDLVGIDGHSGKGKTTLLNILLGFISPQTGQIRINQQPVNSLQRKQYWQQIAYVKQQPFFLYDSVLANITLNGQQHHEQRLHKALDIAGISEWLPRLPAGINTQLTENGKNISGGQRQRIALARALYKKANVLILDEPFSELDEKAEEKLLHHLQQLAAAGKIVLLITHNKKSLQLCNKIISL</sequence>
<proteinExistence type="predicted"/>
<feature type="transmembrane region" description="Helical" evidence="7">
    <location>
        <begin position="75"/>
        <end position="95"/>
    </location>
</feature>
<evidence type="ECO:0000256" key="1">
    <source>
        <dbReference type="ARBA" id="ARBA00004651"/>
    </source>
</evidence>
<dbReference type="RefSeq" id="WP_014220503.1">
    <property type="nucleotide sequence ID" value="NZ_LWBO01000044.1"/>
</dbReference>
<evidence type="ECO:0000259" key="9">
    <source>
        <dbReference type="PROSITE" id="PS50929"/>
    </source>
</evidence>
<feature type="transmembrane region" description="Helical" evidence="7">
    <location>
        <begin position="156"/>
        <end position="173"/>
    </location>
</feature>
<dbReference type="InterPro" id="IPR039421">
    <property type="entry name" value="Type_1_exporter"/>
</dbReference>
<keyword evidence="4" id="KW-0067">ATP-binding</keyword>
<evidence type="ECO:0008006" key="12">
    <source>
        <dbReference type="Google" id="ProtNLM"/>
    </source>
</evidence>
<dbReference type="EMBL" id="LWBO01000044">
    <property type="protein sequence ID" value="OQP42230.1"/>
    <property type="molecule type" value="Genomic_DNA"/>
</dbReference>
<keyword evidence="5 7" id="KW-1133">Transmembrane helix</keyword>
<feature type="domain" description="ABC transmembrane type-1" evidence="9">
    <location>
        <begin position="21"/>
        <end position="322"/>
    </location>
</feature>
<dbReference type="InterPro" id="IPR011527">
    <property type="entry name" value="ABC1_TM_dom"/>
</dbReference>
<dbReference type="InterPro" id="IPR017871">
    <property type="entry name" value="ABC_transporter-like_CS"/>
</dbReference>
<dbReference type="PANTHER" id="PTHR24221:SF654">
    <property type="entry name" value="ATP-BINDING CASSETTE SUB-FAMILY B MEMBER 6"/>
    <property type="match status" value="1"/>
</dbReference>
<comment type="subcellular location">
    <subcellularLocation>
        <location evidence="1">Cell membrane</location>
        <topology evidence="1">Multi-pass membrane protein</topology>
    </subcellularLocation>
</comment>
<dbReference type="InterPro" id="IPR003593">
    <property type="entry name" value="AAA+_ATPase"/>
</dbReference>
<dbReference type="SMART" id="SM00382">
    <property type="entry name" value="AAA"/>
    <property type="match status" value="1"/>
</dbReference>
<gene>
    <name evidence="10" type="ORF">A4D02_11605</name>
</gene>
<dbReference type="Pfam" id="PF00005">
    <property type="entry name" value="ABC_tran"/>
    <property type="match status" value="1"/>
</dbReference>
<evidence type="ECO:0000256" key="5">
    <source>
        <dbReference type="ARBA" id="ARBA00022989"/>
    </source>
</evidence>
<feature type="transmembrane region" description="Helical" evidence="7">
    <location>
        <begin position="265"/>
        <end position="283"/>
    </location>
</feature>
<accession>A0ABX3NP59</accession>
<keyword evidence="2 7" id="KW-0812">Transmembrane</keyword>
<keyword evidence="6 7" id="KW-0472">Membrane</keyword>
<feature type="domain" description="ABC transporter" evidence="8">
    <location>
        <begin position="352"/>
        <end position="559"/>
    </location>
</feature>
<protein>
    <recommendedName>
        <fullName evidence="12">ABC transporter ATP-binding protein</fullName>
    </recommendedName>
</protein>
<keyword evidence="11" id="KW-1185">Reference proteome</keyword>
<dbReference type="InterPro" id="IPR003439">
    <property type="entry name" value="ABC_transporter-like_ATP-bd"/>
</dbReference>
<dbReference type="Gene3D" id="3.40.50.300">
    <property type="entry name" value="P-loop containing nucleotide triphosphate hydrolases"/>
    <property type="match status" value="1"/>
</dbReference>
<dbReference type="Gene3D" id="1.20.1560.10">
    <property type="entry name" value="ABC transporter type 1, transmembrane domain"/>
    <property type="match status" value="1"/>
</dbReference>
<feature type="transmembrane region" description="Helical" evidence="7">
    <location>
        <begin position="20"/>
        <end position="48"/>
    </location>
</feature>
<dbReference type="PANTHER" id="PTHR24221">
    <property type="entry name" value="ATP-BINDING CASSETTE SUB-FAMILY B"/>
    <property type="match status" value="1"/>
</dbReference>
<name>A0ABX3NP59_9BACT</name>
<evidence type="ECO:0000256" key="4">
    <source>
        <dbReference type="ARBA" id="ARBA00022840"/>
    </source>
</evidence>
<evidence type="ECO:0000313" key="11">
    <source>
        <dbReference type="Proteomes" id="UP000192277"/>
    </source>
</evidence>
<evidence type="ECO:0000256" key="2">
    <source>
        <dbReference type="ARBA" id="ARBA00022692"/>
    </source>
</evidence>